<evidence type="ECO:0000259" key="10">
    <source>
        <dbReference type="Pfam" id="PF01636"/>
    </source>
</evidence>
<dbReference type="UniPathway" id="UPA00050">
    <property type="reaction ID" value="UER00064"/>
</dbReference>
<keyword evidence="4 8" id="KW-0547">Nucleotide-binding</keyword>
<keyword evidence="2 8" id="KW-0808">Transferase</keyword>
<comment type="similarity">
    <text evidence="7 8">Belongs to the pseudomonas-type ThrB family.</text>
</comment>
<evidence type="ECO:0000256" key="6">
    <source>
        <dbReference type="ARBA" id="ARBA00022840"/>
    </source>
</evidence>
<evidence type="ECO:0000256" key="4">
    <source>
        <dbReference type="ARBA" id="ARBA00022741"/>
    </source>
</evidence>
<sequence>MSVFTTLSLDEVRQWLAPFNVGELHTLRGIAAGITNTNYFVETSQARFVLTVFEKNDFDELPYFVRLMTHLSHHGILCPTPIVDAAGIALQRIHGKPALMVSCLKGTDVSQPNLTQIEAVAQTLARMHVASADFHEQSHNQRGQGWRVMTAQQVMPKLAPVQQHLLQEELDFQHGLDLSGLPHGVIHGDLFRDNVLFDGDALGGFIDFYYACHDVLAYDVAIAVNEWCVDAATGMFVDDKLATFMNAYQSVRPFTAVEKSAWPALLRRAALRFWLSRLYDFYYPVAGELTHAKDPAHFERVLLNRKVLT</sequence>
<dbReference type="InterPro" id="IPR002575">
    <property type="entry name" value="Aminoglycoside_PTrfase"/>
</dbReference>
<dbReference type="EMBL" id="CP040946">
    <property type="protein sequence ID" value="QDC43420.1"/>
    <property type="molecule type" value="Genomic_DNA"/>
</dbReference>
<comment type="catalytic activity">
    <reaction evidence="8">
        <text>L-homoserine + ATP = O-phospho-L-homoserine + ADP + H(+)</text>
        <dbReference type="Rhea" id="RHEA:13985"/>
        <dbReference type="ChEBI" id="CHEBI:15378"/>
        <dbReference type="ChEBI" id="CHEBI:30616"/>
        <dbReference type="ChEBI" id="CHEBI:57476"/>
        <dbReference type="ChEBI" id="CHEBI:57590"/>
        <dbReference type="ChEBI" id="CHEBI:456216"/>
        <dbReference type="EC" id="2.7.1.39"/>
    </reaction>
</comment>
<evidence type="ECO:0000256" key="3">
    <source>
        <dbReference type="ARBA" id="ARBA00022697"/>
    </source>
</evidence>
<feature type="domain" description="Aminoglycoside phosphotransferase" evidence="10">
    <location>
        <begin position="26"/>
        <end position="254"/>
    </location>
</feature>
<keyword evidence="5 8" id="KW-0418">Kinase</keyword>
<accession>A0A5B8CQP1</accession>
<dbReference type="RefSeq" id="WP_140002435.1">
    <property type="nucleotide sequence ID" value="NZ_CP040946.1"/>
</dbReference>
<name>A0A5B8CQP1_9PROT</name>
<evidence type="ECO:0000256" key="1">
    <source>
        <dbReference type="ARBA" id="ARBA00022605"/>
    </source>
</evidence>
<evidence type="ECO:0000256" key="8">
    <source>
        <dbReference type="HAMAP-Rule" id="MF_00301"/>
    </source>
</evidence>
<dbReference type="Gene3D" id="3.90.1200.10">
    <property type="match status" value="1"/>
</dbReference>
<dbReference type="SUPFAM" id="SSF56112">
    <property type="entry name" value="Protein kinase-like (PK-like)"/>
    <property type="match status" value="1"/>
</dbReference>
<dbReference type="PANTHER" id="PTHR21064">
    <property type="entry name" value="AMINOGLYCOSIDE PHOSPHOTRANSFERASE DOMAIN-CONTAINING PROTEIN-RELATED"/>
    <property type="match status" value="1"/>
</dbReference>
<proteinExistence type="inferred from homology"/>
<dbReference type="InterPro" id="IPR050249">
    <property type="entry name" value="Pseudomonas-type_ThrB"/>
</dbReference>
<keyword evidence="6 8" id="KW-0067">ATP-binding</keyword>
<dbReference type="EC" id="2.7.1.39" evidence="8 9"/>
<keyword evidence="12" id="KW-1185">Reference proteome</keyword>
<gene>
    <name evidence="8" type="primary">thrB</name>
    <name evidence="11" type="ORF">FIU01_02025</name>
</gene>
<organism evidence="11 12">
    <name type="scientific">Methylophilus medardicus</name>
    <dbReference type="NCBI Taxonomy" id="2588534"/>
    <lineage>
        <taxon>Bacteria</taxon>
        <taxon>Pseudomonadati</taxon>
        <taxon>Pseudomonadota</taxon>
        <taxon>Betaproteobacteria</taxon>
        <taxon>Nitrosomonadales</taxon>
        <taxon>Methylophilaceae</taxon>
        <taxon>Methylophilus</taxon>
    </lineage>
</organism>
<dbReference type="PANTHER" id="PTHR21064:SF6">
    <property type="entry name" value="AMINOGLYCOSIDE PHOSPHOTRANSFERASE DOMAIN-CONTAINING PROTEIN"/>
    <property type="match status" value="1"/>
</dbReference>
<dbReference type="AlphaFoldDB" id="A0A5B8CQP1"/>
<dbReference type="GO" id="GO:0004413">
    <property type="term" value="F:homoserine kinase activity"/>
    <property type="evidence" value="ECO:0007669"/>
    <property type="project" value="UniProtKB-UniRule"/>
</dbReference>
<keyword evidence="3 8" id="KW-0791">Threonine biosynthesis</keyword>
<dbReference type="GO" id="GO:0005524">
    <property type="term" value="F:ATP binding"/>
    <property type="evidence" value="ECO:0007669"/>
    <property type="project" value="UniProtKB-KW"/>
</dbReference>
<dbReference type="NCBIfam" id="NF003558">
    <property type="entry name" value="PRK05231.1"/>
    <property type="match status" value="1"/>
</dbReference>
<dbReference type="Pfam" id="PF01636">
    <property type="entry name" value="APH"/>
    <property type="match status" value="1"/>
</dbReference>
<dbReference type="InterPro" id="IPR011009">
    <property type="entry name" value="Kinase-like_dom_sf"/>
</dbReference>
<dbReference type="NCBIfam" id="TIGR00938">
    <property type="entry name" value="thrB_alt"/>
    <property type="match status" value="1"/>
</dbReference>
<dbReference type="HAMAP" id="MF_00301">
    <property type="entry name" value="Homoser_kinase_2"/>
    <property type="match status" value="1"/>
</dbReference>
<comment type="pathway">
    <text evidence="8">Amino-acid biosynthesis; L-threonine biosynthesis; L-threonine from L-aspartate: step 4/5.</text>
</comment>
<dbReference type="GO" id="GO:0009088">
    <property type="term" value="P:threonine biosynthetic process"/>
    <property type="evidence" value="ECO:0007669"/>
    <property type="project" value="UniProtKB-UniRule"/>
</dbReference>
<dbReference type="InterPro" id="IPR005280">
    <property type="entry name" value="Homoserine_kinase_II"/>
</dbReference>
<evidence type="ECO:0000256" key="5">
    <source>
        <dbReference type="ARBA" id="ARBA00022777"/>
    </source>
</evidence>
<dbReference type="Gene3D" id="3.30.200.20">
    <property type="entry name" value="Phosphorylase Kinase, domain 1"/>
    <property type="match status" value="1"/>
</dbReference>
<evidence type="ECO:0000313" key="12">
    <source>
        <dbReference type="Proteomes" id="UP000311008"/>
    </source>
</evidence>
<keyword evidence="1 8" id="KW-0028">Amino-acid biosynthesis</keyword>
<evidence type="ECO:0000256" key="9">
    <source>
        <dbReference type="NCBIfam" id="TIGR00938"/>
    </source>
</evidence>
<dbReference type="KEGG" id="mmec:FIU01_02025"/>
<dbReference type="Proteomes" id="UP000311008">
    <property type="component" value="Chromosome"/>
</dbReference>
<dbReference type="OrthoDB" id="9777460at2"/>
<evidence type="ECO:0000256" key="7">
    <source>
        <dbReference type="ARBA" id="ARBA00038240"/>
    </source>
</evidence>
<protein>
    <recommendedName>
        <fullName evidence="8 9">Homoserine kinase</fullName>
        <shortName evidence="8">HK</shortName>
        <shortName evidence="8">HSK</shortName>
        <ecNumber evidence="8 9">2.7.1.39</ecNumber>
    </recommendedName>
</protein>
<evidence type="ECO:0000256" key="2">
    <source>
        <dbReference type="ARBA" id="ARBA00022679"/>
    </source>
</evidence>
<reference evidence="12" key="1">
    <citation type="journal article" date="2019" name="ISME J.">
        <title>Evolution in action: habitat transition from sediment to the pelagial leads to genome streamlining in Methylophilaceae.</title>
        <authorList>
            <person name="Salcher M."/>
            <person name="Schaefle D."/>
            <person name="Kaspar M."/>
            <person name="Neuenschwander S.M."/>
            <person name="Ghai R."/>
        </authorList>
    </citation>
    <scope>NUCLEOTIDE SEQUENCE [LARGE SCALE GENOMIC DNA]</scope>
    <source>
        <strain evidence="12">MMS-M-51</strain>
    </source>
</reference>
<evidence type="ECO:0000313" key="11">
    <source>
        <dbReference type="EMBL" id="QDC43420.1"/>
    </source>
</evidence>
<dbReference type="CDD" id="cd05153">
    <property type="entry name" value="HomoserineK_II"/>
    <property type="match status" value="1"/>
</dbReference>